<reference evidence="1 2" key="1">
    <citation type="submission" date="2016-12" db="EMBL/GenBank/DDBJ databases">
        <title>Comparative genomics of Bartonella apis.</title>
        <authorList>
            <person name="Engel P."/>
        </authorList>
    </citation>
    <scope>NUCLEOTIDE SEQUENCE [LARGE SCALE GENOMIC DNA]</scope>
    <source>
        <strain evidence="1 2">PEB0149</strain>
    </source>
</reference>
<evidence type="ECO:0000313" key="2">
    <source>
        <dbReference type="Proteomes" id="UP000187344"/>
    </source>
</evidence>
<accession>A0A1R0FAW3</accession>
<sequence length="55" mass="6078">MGVEPIKDRLTAPYGFEGRIHHRMKSPSDCLMLLLGKNCKSNYRQTGQAGADLTA</sequence>
<gene>
    <name evidence="1" type="ORF">PEB0149_015930</name>
</gene>
<protein>
    <submittedName>
        <fullName evidence="1">Uncharacterized protein</fullName>
    </submittedName>
</protein>
<keyword evidence="2" id="KW-1185">Reference proteome</keyword>
<dbReference type="AlphaFoldDB" id="A0A1R0FAW3"/>
<evidence type="ECO:0000313" key="1">
    <source>
        <dbReference type="EMBL" id="OLY44127.1"/>
    </source>
</evidence>
<comment type="caution">
    <text evidence="1">The sequence shown here is derived from an EMBL/GenBank/DDBJ whole genome shotgun (WGS) entry which is preliminary data.</text>
</comment>
<name>A0A1R0FAW3_9HYPH</name>
<dbReference type="Proteomes" id="UP000187344">
    <property type="component" value="Unassembled WGS sequence"/>
</dbReference>
<dbReference type="EMBL" id="LXYT01000001">
    <property type="protein sequence ID" value="OLY44127.1"/>
    <property type="molecule type" value="Genomic_DNA"/>
</dbReference>
<organism evidence="1 2">
    <name type="scientific">Bartonella apis</name>
    <dbReference type="NCBI Taxonomy" id="1686310"/>
    <lineage>
        <taxon>Bacteria</taxon>
        <taxon>Pseudomonadati</taxon>
        <taxon>Pseudomonadota</taxon>
        <taxon>Alphaproteobacteria</taxon>
        <taxon>Hyphomicrobiales</taxon>
        <taxon>Bartonellaceae</taxon>
        <taxon>Bartonella</taxon>
    </lineage>
</organism>
<proteinExistence type="predicted"/>